<dbReference type="HOGENOM" id="CLU_036849_2_4_1"/>
<keyword evidence="3 11" id="KW-0328">Glycosyltransferase</keyword>
<evidence type="ECO:0000256" key="8">
    <source>
        <dbReference type="ARBA" id="ARBA00023034"/>
    </source>
</evidence>
<evidence type="ECO:0000256" key="4">
    <source>
        <dbReference type="ARBA" id="ARBA00022679"/>
    </source>
</evidence>
<dbReference type="Gene3D" id="3.90.550.50">
    <property type="match status" value="1"/>
</dbReference>
<gene>
    <name evidence="12" type="ORF">CGI_10024752</name>
</gene>
<evidence type="ECO:0000256" key="3">
    <source>
        <dbReference type="ARBA" id="ARBA00022676"/>
    </source>
</evidence>
<dbReference type="InterPro" id="IPR002659">
    <property type="entry name" value="Glyco_trans_31"/>
</dbReference>
<keyword evidence="9" id="KW-0472">Membrane</keyword>
<dbReference type="FunFam" id="3.90.550.50:FF:000001">
    <property type="entry name" value="Hexosyltransferase"/>
    <property type="match status" value="1"/>
</dbReference>
<evidence type="ECO:0000256" key="9">
    <source>
        <dbReference type="ARBA" id="ARBA00023136"/>
    </source>
</evidence>
<comment type="subcellular location">
    <subcellularLocation>
        <location evidence="1 11">Golgi apparatus membrane</location>
        <topology evidence="1 11">Single-pass type II membrane protein</topology>
    </subcellularLocation>
</comment>
<proteinExistence type="inferred from homology"/>
<evidence type="ECO:0000256" key="10">
    <source>
        <dbReference type="ARBA" id="ARBA00023180"/>
    </source>
</evidence>
<protein>
    <recommendedName>
        <fullName evidence="11">Hexosyltransferase</fullName>
        <ecNumber evidence="11">2.4.1.-</ecNumber>
    </recommendedName>
</protein>
<keyword evidence="5" id="KW-0812">Transmembrane</keyword>
<keyword evidence="4 12" id="KW-0808">Transferase</keyword>
<evidence type="ECO:0000256" key="1">
    <source>
        <dbReference type="ARBA" id="ARBA00004323"/>
    </source>
</evidence>
<name>K1QZ27_MAGGI</name>
<evidence type="ECO:0000256" key="7">
    <source>
        <dbReference type="ARBA" id="ARBA00022989"/>
    </source>
</evidence>
<keyword evidence="6" id="KW-0735">Signal-anchor</keyword>
<keyword evidence="8 11" id="KW-0333">Golgi apparatus</keyword>
<sequence length="306" mass="34992">MAPTQFFRRFLHGLSNFGNDVRADTCDACFKNDFNYVINRDVCGSYDEVDLLVLIMTAPKEAVVRGTIRDTWGSLCTKDRHIACVFILGLTSDVQLNEKIKSESSKHSDIVQLDFKESYGNLTYKTMSGFRWSRDFCSKARFVMKADGDMYINLELLPTLLSAVPQGVFIGGNCWGEQSPHRSKSSKWYVSFQNYPHKNFPPICSGTAYVISFSFLEGLMAVSQNLPFFHLEDVFVGMAAKSLGVRPVSIKGFNNMRAAFTPCSYRNEVMTSHYLDPFVLRRYWKMSRNCVLQNRTPKELYVFYNV</sequence>
<dbReference type="GO" id="GO:0000139">
    <property type="term" value="C:Golgi membrane"/>
    <property type="evidence" value="ECO:0007669"/>
    <property type="project" value="UniProtKB-SubCell"/>
</dbReference>
<dbReference type="InParanoid" id="K1QZ27"/>
<dbReference type="PANTHER" id="PTHR11214:SF314">
    <property type="entry name" value="HEXOSYLTRANSFERASE"/>
    <property type="match status" value="1"/>
</dbReference>
<dbReference type="GO" id="GO:0006493">
    <property type="term" value="P:protein O-linked glycosylation"/>
    <property type="evidence" value="ECO:0007669"/>
    <property type="project" value="TreeGrafter"/>
</dbReference>
<comment type="similarity">
    <text evidence="2 11">Belongs to the glycosyltransferase 31 family.</text>
</comment>
<reference evidence="12" key="1">
    <citation type="journal article" date="2012" name="Nature">
        <title>The oyster genome reveals stress adaptation and complexity of shell formation.</title>
        <authorList>
            <person name="Zhang G."/>
            <person name="Fang X."/>
            <person name="Guo X."/>
            <person name="Li L."/>
            <person name="Luo R."/>
            <person name="Xu F."/>
            <person name="Yang P."/>
            <person name="Zhang L."/>
            <person name="Wang X."/>
            <person name="Qi H."/>
            <person name="Xiong Z."/>
            <person name="Que H."/>
            <person name="Xie Y."/>
            <person name="Holland P.W."/>
            <person name="Paps J."/>
            <person name="Zhu Y."/>
            <person name="Wu F."/>
            <person name="Chen Y."/>
            <person name="Wang J."/>
            <person name="Peng C."/>
            <person name="Meng J."/>
            <person name="Yang L."/>
            <person name="Liu J."/>
            <person name="Wen B."/>
            <person name="Zhang N."/>
            <person name="Huang Z."/>
            <person name="Zhu Q."/>
            <person name="Feng Y."/>
            <person name="Mount A."/>
            <person name="Hedgecock D."/>
            <person name="Xu Z."/>
            <person name="Liu Y."/>
            <person name="Domazet-Loso T."/>
            <person name="Du Y."/>
            <person name="Sun X."/>
            <person name="Zhang S."/>
            <person name="Liu B."/>
            <person name="Cheng P."/>
            <person name="Jiang X."/>
            <person name="Li J."/>
            <person name="Fan D."/>
            <person name="Wang W."/>
            <person name="Fu W."/>
            <person name="Wang T."/>
            <person name="Wang B."/>
            <person name="Zhang J."/>
            <person name="Peng Z."/>
            <person name="Li Y."/>
            <person name="Li N."/>
            <person name="Wang J."/>
            <person name="Chen M."/>
            <person name="He Y."/>
            <person name="Tan F."/>
            <person name="Song X."/>
            <person name="Zheng Q."/>
            <person name="Huang R."/>
            <person name="Yang H."/>
            <person name="Du X."/>
            <person name="Chen L."/>
            <person name="Yang M."/>
            <person name="Gaffney P.M."/>
            <person name="Wang S."/>
            <person name="Luo L."/>
            <person name="She Z."/>
            <person name="Ming Y."/>
            <person name="Huang W."/>
            <person name="Zhang S."/>
            <person name="Huang B."/>
            <person name="Zhang Y."/>
            <person name="Qu T."/>
            <person name="Ni P."/>
            <person name="Miao G."/>
            <person name="Wang J."/>
            <person name="Wang Q."/>
            <person name="Steinberg C.E."/>
            <person name="Wang H."/>
            <person name="Li N."/>
            <person name="Qian L."/>
            <person name="Zhang G."/>
            <person name="Li Y."/>
            <person name="Yang H."/>
            <person name="Liu X."/>
            <person name="Wang J."/>
            <person name="Yin Y."/>
            <person name="Wang J."/>
        </authorList>
    </citation>
    <scope>NUCLEOTIDE SEQUENCE [LARGE SCALE GENOMIC DNA]</scope>
    <source>
        <strain evidence="12">05x7-T-G4-1.051#20</strain>
    </source>
</reference>
<keyword evidence="10" id="KW-0325">Glycoprotein</keyword>
<evidence type="ECO:0000313" key="12">
    <source>
        <dbReference type="EMBL" id="EKC42297.1"/>
    </source>
</evidence>
<evidence type="ECO:0000256" key="2">
    <source>
        <dbReference type="ARBA" id="ARBA00008661"/>
    </source>
</evidence>
<accession>K1QZ27</accession>
<organism evidence="12">
    <name type="scientific">Magallana gigas</name>
    <name type="common">Pacific oyster</name>
    <name type="synonym">Crassostrea gigas</name>
    <dbReference type="NCBI Taxonomy" id="29159"/>
    <lineage>
        <taxon>Eukaryota</taxon>
        <taxon>Metazoa</taxon>
        <taxon>Spiralia</taxon>
        <taxon>Lophotrochozoa</taxon>
        <taxon>Mollusca</taxon>
        <taxon>Bivalvia</taxon>
        <taxon>Autobranchia</taxon>
        <taxon>Pteriomorphia</taxon>
        <taxon>Ostreida</taxon>
        <taxon>Ostreoidea</taxon>
        <taxon>Ostreidae</taxon>
        <taxon>Magallana</taxon>
    </lineage>
</organism>
<dbReference type="EC" id="2.4.1.-" evidence="11"/>
<dbReference type="AlphaFoldDB" id="K1QZ27"/>
<dbReference type="EMBL" id="JH816160">
    <property type="protein sequence ID" value="EKC42297.1"/>
    <property type="molecule type" value="Genomic_DNA"/>
</dbReference>
<evidence type="ECO:0000256" key="6">
    <source>
        <dbReference type="ARBA" id="ARBA00022968"/>
    </source>
</evidence>
<evidence type="ECO:0000256" key="11">
    <source>
        <dbReference type="RuleBase" id="RU363063"/>
    </source>
</evidence>
<dbReference type="PANTHER" id="PTHR11214">
    <property type="entry name" value="BETA-1,3-N-ACETYLGLUCOSAMINYLTRANSFERASE"/>
    <property type="match status" value="1"/>
</dbReference>
<dbReference type="GO" id="GO:0016758">
    <property type="term" value="F:hexosyltransferase activity"/>
    <property type="evidence" value="ECO:0007669"/>
    <property type="project" value="InterPro"/>
</dbReference>
<dbReference type="Pfam" id="PF01762">
    <property type="entry name" value="Galactosyl_T"/>
    <property type="match status" value="1"/>
</dbReference>
<keyword evidence="7" id="KW-1133">Transmembrane helix</keyword>
<evidence type="ECO:0000256" key="5">
    <source>
        <dbReference type="ARBA" id="ARBA00022692"/>
    </source>
</evidence>